<feature type="domain" description="Nucleoporin Nup188 N-terminal" evidence="11">
    <location>
        <begin position="64"/>
        <end position="416"/>
    </location>
</feature>
<evidence type="ECO:0000259" key="12">
    <source>
        <dbReference type="Pfam" id="PF18378"/>
    </source>
</evidence>
<dbReference type="InterPro" id="IPR018864">
    <property type="entry name" value="Nucleoporin_Nup188_N"/>
</dbReference>
<keyword evidence="2" id="KW-0813">Transport</keyword>
<evidence type="ECO:0000256" key="4">
    <source>
        <dbReference type="ARBA" id="ARBA00022927"/>
    </source>
</evidence>
<dbReference type="InterPro" id="IPR041634">
    <property type="entry name" value="Nup188_C"/>
</dbReference>
<feature type="domain" description="Nucleoporin Nup188 N-terminal subdomain III" evidence="13">
    <location>
        <begin position="751"/>
        <end position="1181"/>
    </location>
</feature>
<feature type="compositionally biased region" description="Basic residues" evidence="10">
    <location>
        <begin position="445"/>
        <end position="455"/>
    </location>
</feature>
<dbReference type="Pfam" id="PF10487">
    <property type="entry name" value="Nup188_N"/>
    <property type="match status" value="1"/>
</dbReference>
<reference evidence="14" key="1">
    <citation type="submission" date="2022-06" db="EMBL/GenBank/DDBJ databases">
        <title>Complete genome sequences of two strains of the flax pathogen Septoria linicola.</title>
        <authorList>
            <person name="Lapalu N."/>
            <person name="Simon A."/>
            <person name="Demenou B."/>
            <person name="Paumier D."/>
            <person name="Guillot M.-P."/>
            <person name="Gout L."/>
            <person name="Valade R."/>
        </authorList>
    </citation>
    <scope>NUCLEOTIDE SEQUENCE</scope>
    <source>
        <strain evidence="14">SE15195</strain>
    </source>
</reference>
<dbReference type="OrthoDB" id="102511at2759"/>
<dbReference type="PANTHER" id="PTHR31431">
    <property type="entry name" value="NUCLEOPORIN NUP188 HOMOLOG"/>
    <property type="match status" value="1"/>
</dbReference>
<protein>
    <recommendedName>
        <fullName evidence="9">Nucleoporin NUP188</fullName>
    </recommendedName>
</protein>
<evidence type="ECO:0000259" key="13">
    <source>
        <dbReference type="Pfam" id="PF21093"/>
    </source>
</evidence>
<feature type="region of interest" description="Disordered" evidence="10">
    <location>
        <begin position="435"/>
        <end position="456"/>
    </location>
</feature>
<dbReference type="InterPro" id="IPR048883">
    <property type="entry name" value="Nup188_N-subdom_III"/>
</dbReference>
<keyword evidence="3" id="KW-0509">mRNA transport</keyword>
<keyword evidence="15" id="KW-1185">Reference proteome</keyword>
<keyword evidence="6" id="KW-0906">Nuclear pore complex</keyword>
<evidence type="ECO:0000256" key="10">
    <source>
        <dbReference type="SAM" id="MobiDB-lite"/>
    </source>
</evidence>
<gene>
    <name evidence="14" type="ORF">Slin15195_G011380</name>
</gene>
<sequence>MSTAADSAYFPPLDQCLAGNTRLISWRTAYRALCDEQLAVETTHLQAFFSDDEAITLLSTALDPFSAPNARTGAAFDTKTAPINVAQSNNADYDLDEIKNDAKWLSTELQIEELAALRVAIVEWQERPTDQLLNTAYNGSSGLSGSASTALTRSTMDLSASTSGPARPPLAYADQEVRRQRLLSVHLSEKNHILRLGADLLSRCAVSKTTVLGEHTGAFRTGPTGSWIDEVAARVTDIMCPSTGRAESEAFITKCIAKVKAVLECGEASTAWPASFASESRAGVYVDALGFELIYTLRLLLAALYQFDGITGGQLVLSWFTLMEQHQFLQEGKKLLPSNLDLPQLLISIVSVEIMKLQLAVGEILQAAGVDLPVLAGSHYVNDEACLSNLNLVFYRTSLRGISIAAPAILAWSIISSVIRDMALLHRDVRESHAEFGSDDNTSGHGRRTSLRRGSRHDNASVFEQLYIRLQSPELEGDHRDDLPRHFLLTTVDRMRVFALITMLSSAVSASYSSHAESGTAFICKDALFDLTREALPLVQYDTEVLDAVLSILTPVEHSRSSKWQAGVLADKFLNDSESLRPAVLGEALARFPYELSPLLSLSTVLARAETRYRREQSLPEIADVLLDMQTFTQEVPAHFRSYELTDEINDSNTMKLTEPLPIIVRHSSTSFSNGQHLLTTGDGVDSDIGEHFIPAETSGTIIKEQKPMVLMLNHPHSALGYLTTLLYTFVKGSELSPAASQANLDRFSAAEIIVLFTALLSACLDHDGGAAAAQDLLTKFGEPLGANHDVISIIADIFEAELLAHLEQAAQDGSLEIVAAGAEFLNTIIKISPERVWSILAKSSLLGLASGAMSLIAVVNGTEVQLGEYRFLQACVEMQSLLIQDAIAGLAKRTTQPTDVVKATRFSLAITQDSPDTTPARTMSVVLSAYQKILLDALQSFPDWKWSNSEQRCCLILSLLKSFSKLLQSTYGIDVAKGPSQRLTSVLAPAAESLIKVCAPDEGSNTLAATISRMLQEGPLVVNDQILTHTRQLLIKQIQATLDFLVSVLRIARESNNILANGVPSPEWRTLSQKRSHNLAATLLQNMPTFASLLASDHAFKAEVYTLLGELVKSVGMSDQDPPSILAHFDVEGAHAFLQMVTQLDRPLCDVQVERQIWDFLATIMDSKQQWFAIYLLTGKLPKSRAHRRHDDETKARPLLAYVLTELASIADLPPQRAVGMLKFIAIAQQTWVWATNEVRSHADFLTNTLAWLGALQSPPRNPTPDAAITSAREHEMAAYLCDILAINVHASLEIGDKTVLRALVSKLEFLRDHGARVNAWNRSLHKSLESNLKRAFPQSDLSDFKRTSVHPAPYGRAYVYDSDIAATIFRHNRSWAGATADQGFADEFGRANANLSLLHAQSRLLKSWKTLAATLCDCADQEAALQVELARVATQCLIANSDPQLDQPGVADAMQIRTELSFVVMSKLVGLQNMDTAMKDFLPAAWNLVGTSQVDYDVATTVEDARYYRQLLQVLYLAIQPHAYIGKTNNGTEMQFLPPQTASILVNVLGRVIAPGFRALCGNLHSDIELALPADFALLTALLQGVLAVPGINSVQTLLSDIVAGSTIIRGALSLFSWADQLVDEETQDPVYGEIAIMFLLALSTVRPIAEQMALEGVLAQLASANLSNYLRKQQGKGPFDEPQRMFVIWSEGFLPLCLNLLDAVGPAIAGEISAFLNSFPEQLDRAAKSLVNETPTPNNPRAGAVTLGLVAEAHSLSMISLILSSDMARGAADGINAADIPELDFDATGTKALVEALTRSKRSLADRIRPGTPLEERWANTPVTGSSSNMLVQKVEREMHAMLACFESADQTSP</sequence>
<dbReference type="Gene3D" id="1.25.10.70">
    <property type="match status" value="1"/>
</dbReference>
<dbReference type="Proteomes" id="UP001056384">
    <property type="component" value="Chromosome 1"/>
</dbReference>
<dbReference type="GO" id="GO:0006606">
    <property type="term" value="P:protein import into nucleus"/>
    <property type="evidence" value="ECO:0007669"/>
    <property type="project" value="TreeGrafter"/>
</dbReference>
<dbReference type="GO" id="GO:0017056">
    <property type="term" value="F:structural constituent of nuclear pore"/>
    <property type="evidence" value="ECO:0007669"/>
    <property type="project" value="InterPro"/>
</dbReference>
<evidence type="ECO:0000256" key="9">
    <source>
        <dbReference type="ARBA" id="ARBA00040174"/>
    </source>
</evidence>
<dbReference type="PANTHER" id="PTHR31431:SF1">
    <property type="entry name" value="NUCLEOPORIN NUP188"/>
    <property type="match status" value="1"/>
</dbReference>
<keyword evidence="4" id="KW-0653">Protein transport</keyword>
<keyword evidence="7" id="KW-0539">Nucleus</keyword>
<evidence type="ECO:0000259" key="11">
    <source>
        <dbReference type="Pfam" id="PF10487"/>
    </source>
</evidence>
<organism evidence="14 15">
    <name type="scientific">Septoria linicola</name>
    <dbReference type="NCBI Taxonomy" id="215465"/>
    <lineage>
        <taxon>Eukaryota</taxon>
        <taxon>Fungi</taxon>
        <taxon>Dikarya</taxon>
        <taxon>Ascomycota</taxon>
        <taxon>Pezizomycotina</taxon>
        <taxon>Dothideomycetes</taxon>
        <taxon>Dothideomycetidae</taxon>
        <taxon>Mycosphaerellales</taxon>
        <taxon>Mycosphaerellaceae</taxon>
        <taxon>Septoria</taxon>
    </lineage>
</organism>
<evidence type="ECO:0000313" key="15">
    <source>
        <dbReference type="Proteomes" id="UP001056384"/>
    </source>
</evidence>
<evidence type="ECO:0000256" key="8">
    <source>
        <dbReference type="ARBA" id="ARBA00038387"/>
    </source>
</evidence>
<evidence type="ECO:0000256" key="6">
    <source>
        <dbReference type="ARBA" id="ARBA00023132"/>
    </source>
</evidence>
<dbReference type="InterPro" id="IPR044840">
    <property type="entry name" value="Nup188"/>
</dbReference>
<evidence type="ECO:0000256" key="2">
    <source>
        <dbReference type="ARBA" id="ARBA00022448"/>
    </source>
</evidence>
<feature type="domain" description="Nuclear pore protein Nup188 C-terminal" evidence="12">
    <location>
        <begin position="1484"/>
        <end position="1848"/>
    </location>
</feature>
<dbReference type="GO" id="GO:0044611">
    <property type="term" value="C:nuclear pore inner ring"/>
    <property type="evidence" value="ECO:0007669"/>
    <property type="project" value="TreeGrafter"/>
</dbReference>
<accession>A0A9Q9EFD3</accession>
<evidence type="ECO:0000313" key="14">
    <source>
        <dbReference type="EMBL" id="USW47819.1"/>
    </source>
</evidence>
<evidence type="ECO:0000256" key="3">
    <source>
        <dbReference type="ARBA" id="ARBA00022816"/>
    </source>
</evidence>
<comment type="similarity">
    <text evidence="8">Belongs to the Nup188 family.</text>
</comment>
<dbReference type="Pfam" id="PF21093">
    <property type="entry name" value="Nup188_N-subdom_III"/>
    <property type="match status" value="1"/>
</dbReference>
<name>A0A9Q9EFD3_9PEZI</name>
<dbReference type="EMBL" id="CP099418">
    <property type="protein sequence ID" value="USW47819.1"/>
    <property type="molecule type" value="Genomic_DNA"/>
</dbReference>
<keyword evidence="5" id="KW-0811">Translocation</keyword>
<comment type="subcellular location">
    <subcellularLocation>
        <location evidence="1">Nucleus</location>
        <location evidence="1">Nuclear pore complex</location>
    </subcellularLocation>
</comment>
<evidence type="ECO:0000256" key="7">
    <source>
        <dbReference type="ARBA" id="ARBA00023242"/>
    </source>
</evidence>
<evidence type="ECO:0000256" key="5">
    <source>
        <dbReference type="ARBA" id="ARBA00023010"/>
    </source>
</evidence>
<proteinExistence type="inferred from homology"/>
<dbReference type="GO" id="GO:0006405">
    <property type="term" value="P:RNA export from nucleus"/>
    <property type="evidence" value="ECO:0007669"/>
    <property type="project" value="TreeGrafter"/>
</dbReference>
<evidence type="ECO:0000256" key="1">
    <source>
        <dbReference type="ARBA" id="ARBA00004567"/>
    </source>
</evidence>
<dbReference type="Pfam" id="PF18378">
    <property type="entry name" value="Nup188_C"/>
    <property type="match status" value="1"/>
</dbReference>
<dbReference type="GO" id="GO:0051028">
    <property type="term" value="P:mRNA transport"/>
    <property type="evidence" value="ECO:0007669"/>
    <property type="project" value="UniProtKB-KW"/>
</dbReference>